<comment type="caution">
    <text evidence="1">The sequence shown here is derived from an EMBL/GenBank/DDBJ whole genome shotgun (WGS) entry which is preliminary data.</text>
</comment>
<evidence type="ECO:0000313" key="2">
    <source>
        <dbReference type="Proteomes" id="UP000055048"/>
    </source>
</evidence>
<protein>
    <submittedName>
        <fullName evidence="1">Uncharacterized protein</fullName>
    </submittedName>
</protein>
<gene>
    <name evidence="1" type="ORF">T05_6419</name>
</gene>
<accession>A0A0V0U2S2</accession>
<proteinExistence type="predicted"/>
<reference evidence="1 2" key="1">
    <citation type="submission" date="2015-01" db="EMBL/GenBank/DDBJ databases">
        <title>Evolution of Trichinella species and genotypes.</title>
        <authorList>
            <person name="Korhonen P.K."/>
            <person name="Edoardo P."/>
            <person name="Giuseppe L.R."/>
            <person name="Gasser R.B."/>
        </authorList>
    </citation>
    <scope>NUCLEOTIDE SEQUENCE [LARGE SCALE GENOMIC DNA]</scope>
    <source>
        <strain evidence="1">ISS417</strain>
    </source>
</reference>
<name>A0A0V0U2S2_9BILA</name>
<dbReference type="AlphaFoldDB" id="A0A0V0U2S2"/>
<evidence type="ECO:0000313" key="1">
    <source>
        <dbReference type="EMBL" id="KRX45583.1"/>
    </source>
</evidence>
<organism evidence="1 2">
    <name type="scientific">Trichinella murrelli</name>
    <dbReference type="NCBI Taxonomy" id="144512"/>
    <lineage>
        <taxon>Eukaryota</taxon>
        <taxon>Metazoa</taxon>
        <taxon>Ecdysozoa</taxon>
        <taxon>Nematoda</taxon>
        <taxon>Enoplea</taxon>
        <taxon>Dorylaimia</taxon>
        <taxon>Trichinellida</taxon>
        <taxon>Trichinellidae</taxon>
        <taxon>Trichinella</taxon>
    </lineage>
</organism>
<sequence length="59" mass="6834">MQEETCALHLALVEPWDHFSLKCILCIQRCKTRRTLTNKLFCCLEDGVNEKTDFSTAKT</sequence>
<dbReference type="Proteomes" id="UP000055048">
    <property type="component" value="Unassembled WGS sequence"/>
</dbReference>
<keyword evidence="2" id="KW-1185">Reference proteome</keyword>
<dbReference type="EMBL" id="JYDJ01000073">
    <property type="protein sequence ID" value="KRX45583.1"/>
    <property type="molecule type" value="Genomic_DNA"/>
</dbReference>